<feature type="domain" description="Aconitase A/isopropylmalate dehydratase small subunit swivel" evidence="3">
    <location>
        <begin position="56"/>
        <end position="110"/>
    </location>
</feature>
<dbReference type="InterPro" id="IPR050075">
    <property type="entry name" value="LeuD"/>
</dbReference>
<dbReference type="Pfam" id="PF00694">
    <property type="entry name" value="Aconitase_C"/>
    <property type="match status" value="1"/>
</dbReference>
<dbReference type="PANTHER" id="PTHR43345:SF2">
    <property type="entry name" value="3-ISOPROPYLMALATE DEHYDRATASE SMALL SUBUNIT 1"/>
    <property type="match status" value="1"/>
</dbReference>
<evidence type="ECO:0000256" key="1">
    <source>
        <dbReference type="ARBA" id="ARBA00009869"/>
    </source>
</evidence>
<comment type="caution">
    <text evidence="4">The sequence shown here is derived from an EMBL/GenBank/DDBJ whole genome shotgun (WGS) entry which is preliminary data.</text>
</comment>
<evidence type="ECO:0000313" key="5">
    <source>
        <dbReference type="Proteomes" id="UP000283709"/>
    </source>
</evidence>
<dbReference type="GO" id="GO:0016836">
    <property type="term" value="F:hydro-lyase activity"/>
    <property type="evidence" value="ECO:0007669"/>
    <property type="project" value="InterPro"/>
</dbReference>
<protein>
    <submittedName>
        <fullName evidence="4">Alpha-IPM isomerase</fullName>
    </submittedName>
</protein>
<keyword evidence="4" id="KW-0413">Isomerase</keyword>
<keyword evidence="2" id="KW-0456">Lyase</keyword>
<name>A0A3R7E9P7_9BURK</name>
<dbReference type="InterPro" id="IPR015928">
    <property type="entry name" value="Aconitase/3IPM_dehydase_swvl"/>
</dbReference>
<organism evidence="4 5">
    <name type="scientific">Paraburkholderia fungorum</name>
    <dbReference type="NCBI Taxonomy" id="134537"/>
    <lineage>
        <taxon>Bacteria</taxon>
        <taxon>Pseudomonadati</taxon>
        <taxon>Pseudomonadota</taxon>
        <taxon>Betaproteobacteria</taxon>
        <taxon>Burkholderiales</taxon>
        <taxon>Burkholderiaceae</taxon>
        <taxon>Paraburkholderia</taxon>
    </lineage>
</organism>
<dbReference type="NCBIfam" id="TIGR02087">
    <property type="entry name" value="LEUD_arch"/>
    <property type="match status" value="1"/>
</dbReference>
<gene>
    <name evidence="4" type="ORF">BCY88_16830</name>
</gene>
<dbReference type="InterPro" id="IPR011827">
    <property type="entry name" value="LeuD_type2/HacB/DmdB"/>
</dbReference>
<dbReference type="EMBL" id="MCAS01000003">
    <property type="protein sequence ID" value="RKF49842.1"/>
    <property type="molecule type" value="Genomic_DNA"/>
</dbReference>
<dbReference type="Proteomes" id="UP000283709">
    <property type="component" value="Unassembled WGS sequence"/>
</dbReference>
<reference evidence="4 5" key="1">
    <citation type="submission" date="2016-07" db="EMBL/GenBank/DDBJ databases">
        <title>Genome analysis of Burkholderia fungorum ES3-20.</title>
        <authorList>
            <person name="Xu D."/>
            <person name="Yao R."/>
            <person name="Zheng S."/>
        </authorList>
    </citation>
    <scope>NUCLEOTIDE SEQUENCE [LARGE SCALE GENOMIC DNA]</scope>
    <source>
        <strain evidence="4 5">ES3-20</strain>
    </source>
</reference>
<dbReference type="SUPFAM" id="SSF52016">
    <property type="entry name" value="LeuD/IlvD-like"/>
    <property type="match status" value="1"/>
</dbReference>
<dbReference type="AlphaFoldDB" id="A0A3R7E9P7"/>
<dbReference type="OrthoDB" id="9777465at2"/>
<sequence>MTPRSIKGAARRFGDDINTDYIISSRRKRESLDPDVLKNYLFETIAPEFAASVRAGDMLVAGKNFGCGSAMEVAVTAVVGAGIRIVLAQSFARTYFRNAINNGLYPIECDTSQIVEGDALEVEIGPRILVRCAHNDCEIEATPIAHDILKILDAGGLVPYLRQHSTF</sequence>
<dbReference type="InterPro" id="IPR000573">
    <property type="entry name" value="AconitaseA/IPMdHydase_ssu_swvl"/>
</dbReference>
<evidence type="ECO:0000259" key="3">
    <source>
        <dbReference type="Pfam" id="PF00694"/>
    </source>
</evidence>
<evidence type="ECO:0000313" key="4">
    <source>
        <dbReference type="EMBL" id="RKF49842.1"/>
    </source>
</evidence>
<proteinExistence type="inferred from homology"/>
<dbReference type="PANTHER" id="PTHR43345">
    <property type="entry name" value="3-ISOPROPYLMALATE DEHYDRATASE SMALL SUBUNIT 2-RELATED-RELATED"/>
    <property type="match status" value="1"/>
</dbReference>
<dbReference type="RefSeq" id="WP_120343134.1">
    <property type="nucleotide sequence ID" value="NZ_MCAS01000003.1"/>
</dbReference>
<dbReference type="Gene3D" id="3.20.19.10">
    <property type="entry name" value="Aconitase, domain 4"/>
    <property type="match status" value="1"/>
</dbReference>
<accession>A0A3R7E9P7</accession>
<comment type="similarity">
    <text evidence="1">Belongs to the LeuD family. LeuD type 2 subfamily.</text>
</comment>
<evidence type="ECO:0000256" key="2">
    <source>
        <dbReference type="ARBA" id="ARBA00023239"/>
    </source>
</evidence>
<dbReference type="GO" id="GO:0016853">
    <property type="term" value="F:isomerase activity"/>
    <property type="evidence" value="ECO:0007669"/>
    <property type="project" value="UniProtKB-KW"/>
</dbReference>